<dbReference type="OrthoDB" id="7311517at2"/>
<evidence type="ECO:0000313" key="5">
    <source>
        <dbReference type="Proteomes" id="UP000220836"/>
    </source>
</evidence>
<dbReference type="AlphaFoldDB" id="A0A238KCR5"/>
<keyword evidence="3" id="KW-0472">Membrane</keyword>
<gene>
    <name evidence="4" type="ORF">PEV8663_02063</name>
</gene>
<feature type="region of interest" description="Disordered" evidence="2">
    <location>
        <begin position="609"/>
        <end position="640"/>
    </location>
</feature>
<feature type="compositionally biased region" description="Gly residues" evidence="2">
    <location>
        <begin position="619"/>
        <end position="633"/>
    </location>
</feature>
<evidence type="ECO:0000256" key="1">
    <source>
        <dbReference type="SAM" id="Coils"/>
    </source>
</evidence>
<feature type="coiled-coil region" evidence="1">
    <location>
        <begin position="702"/>
        <end position="736"/>
    </location>
</feature>
<protein>
    <recommendedName>
        <fullName evidence="6">Prophage tail length tape measure protein</fullName>
    </recommendedName>
</protein>
<dbReference type="PANTHER" id="PTHR23159">
    <property type="entry name" value="CENTROSOMAL PROTEIN 2"/>
    <property type="match status" value="1"/>
</dbReference>
<evidence type="ECO:0000256" key="2">
    <source>
        <dbReference type="SAM" id="MobiDB-lite"/>
    </source>
</evidence>
<evidence type="ECO:0000313" key="4">
    <source>
        <dbReference type="EMBL" id="SMX40623.1"/>
    </source>
</evidence>
<dbReference type="Proteomes" id="UP000220836">
    <property type="component" value="Unassembled WGS sequence"/>
</dbReference>
<accession>A0A238KCR5</accession>
<organism evidence="4 5">
    <name type="scientific">Pelagimonas varians</name>
    <dbReference type="NCBI Taxonomy" id="696760"/>
    <lineage>
        <taxon>Bacteria</taxon>
        <taxon>Pseudomonadati</taxon>
        <taxon>Pseudomonadota</taxon>
        <taxon>Alphaproteobacteria</taxon>
        <taxon>Rhodobacterales</taxon>
        <taxon>Roseobacteraceae</taxon>
        <taxon>Pelagimonas</taxon>
    </lineage>
</organism>
<evidence type="ECO:0008006" key="6">
    <source>
        <dbReference type="Google" id="ProtNLM"/>
    </source>
</evidence>
<reference evidence="4 5" key="1">
    <citation type="submission" date="2017-05" db="EMBL/GenBank/DDBJ databases">
        <authorList>
            <person name="Song R."/>
            <person name="Chenine A.L."/>
            <person name="Ruprecht R.M."/>
        </authorList>
    </citation>
    <scope>NUCLEOTIDE SEQUENCE [LARGE SCALE GENOMIC DNA]</scope>
    <source>
        <strain evidence="4 5">CECT 8663</strain>
    </source>
</reference>
<feature type="coiled-coil region" evidence="1">
    <location>
        <begin position="397"/>
        <end position="489"/>
    </location>
</feature>
<dbReference type="RefSeq" id="WP_097804564.1">
    <property type="nucleotide sequence ID" value="NZ_FXYH01000006.1"/>
</dbReference>
<evidence type="ECO:0000256" key="3">
    <source>
        <dbReference type="SAM" id="Phobius"/>
    </source>
</evidence>
<keyword evidence="5" id="KW-1185">Reference proteome</keyword>
<keyword evidence="3" id="KW-0812">Transmembrane</keyword>
<feature type="transmembrane region" description="Helical" evidence="3">
    <location>
        <begin position="272"/>
        <end position="305"/>
    </location>
</feature>
<keyword evidence="1" id="KW-0175">Coiled coil</keyword>
<proteinExistence type="predicted"/>
<keyword evidence="3" id="KW-1133">Transmembrane helix</keyword>
<dbReference type="EMBL" id="FXYH01000006">
    <property type="protein sequence ID" value="SMX40623.1"/>
    <property type="molecule type" value="Genomic_DNA"/>
</dbReference>
<dbReference type="PANTHER" id="PTHR23159:SF60">
    <property type="entry name" value="SPINDLE ASSEMBLY ABNORMAL PROTEIN 4"/>
    <property type="match status" value="1"/>
</dbReference>
<sequence>MSASREKLRVDLEGNSSKFIASQRQARKAGRETATDLSRSFNRANADIAQNSRKFAKASAAVFEADMKRRRAGYDRLIGSMDPVHAAGVKLAEGERELSAAMRLGEISSAERARGLALLQAKYDEVAKSAAAAAKPKSAQSSADVFTAELDRQRLGYERLRASMDPMFAATLRLKEGERQLCKAFRDGAISTVQHKQALKLLRAEFDAVKIAQGNVANSAHRAQTGMAGAINISRQGRFVFQNTASQLGDMAVQWEMGTNAMRIAGQQIPQVLGGFGALGGALGVLGPALGVIVAIGAPMAAIFMSQGKATKSLQEKADQLTEAMNAYRAATDGALVPTQELAEKYGRATEAAREFAEALRVIAETDAIESLGASIGELISKAFGGDLSFAAQFESLAQLEQRYREVVQNIAEEASKVGRDQQLLGDLEDERLGLLRLQEQIKDLAKSLKVSETEAVGLTSAFAALKQADGAMAQADAAQVLLERLEAAFGAYKDMTPAARALYRETQRIGDAATEMQVELDRSQMTVEDLHNAFVAAKGGAEGLLIIANQLHASMADVATAAWDAAKAMAAQRAAKIARGPDGAVQDTREEFLPNGIRRDDIVFKRTYNSGARTTSRRGGGGGSKRGGGGSGTDKATPQGVLETAQKEIEALQRRIELLGKTDAQIAELTLKYQLLDEAKEHGLDFDQRSAATGETLRDAIDKQAAAMAKLTEEYEEAKDRQEALNALNERFEDAIVDAFDGGSDAVQNFLNWMKKAAIQYALFGKGPLGDIFGGGFNGILGGLGGLIDGARASGGPVKSGGRYVVGEKGPELFVPKVSGTIIANHQMQTAGKTAAAPVNIVMNVQTPDVQGFQRSQAQIASDMSRAMGVAGRTR</sequence>
<name>A0A238KCR5_9RHOB</name>